<dbReference type="AlphaFoldDB" id="A0A1M7Y028"/>
<evidence type="ECO:0000313" key="3">
    <source>
        <dbReference type="Proteomes" id="UP000184612"/>
    </source>
</evidence>
<organism evidence="2 3">
    <name type="scientific">Anaerocolumna xylanovorans DSM 12503</name>
    <dbReference type="NCBI Taxonomy" id="1121345"/>
    <lineage>
        <taxon>Bacteria</taxon>
        <taxon>Bacillati</taxon>
        <taxon>Bacillota</taxon>
        <taxon>Clostridia</taxon>
        <taxon>Lachnospirales</taxon>
        <taxon>Lachnospiraceae</taxon>
        <taxon>Anaerocolumna</taxon>
    </lineage>
</organism>
<proteinExistence type="predicted"/>
<accession>A0A1M7Y028</accession>
<gene>
    <name evidence="2" type="ORF">SAMN02745217_00764</name>
</gene>
<sequence>MWYTAPKGIRNNSQAKGPIPDDTLESVSTDEATLIILRGIFQVKKQRRAKFIWYAFFSCVKHSKENSRLKNEIKV</sequence>
<dbReference type="Proteomes" id="UP000184612">
    <property type="component" value="Unassembled WGS sequence"/>
</dbReference>
<keyword evidence="3" id="KW-1185">Reference proteome</keyword>
<evidence type="ECO:0000256" key="1">
    <source>
        <dbReference type="SAM" id="MobiDB-lite"/>
    </source>
</evidence>
<dbReference type="EMBL" id="FRFD01000003">
    <property type="protein sequence ID" value="SHO44906.1"/>
    <property type="molecule type" value="Genomic_DNA"/>
</dbReference>
<name>A0A1M7Y028_9FIRM</name>
<reference evidence="2 3" key="1">
    <citation type="submission" date="2016-12" db="EMBL/GenBank/DDBJ databases">
        <authorList>
            <person name="Song W.-J."/>
            <person name="Kurnit D.M."/>
        </authorList>
    </citation>
    <scope>NUCLEOTIDE SEQUENCE [LARGE SCALE GENOMIC DNA]</scope>
    <source>
        <strain evidence="2 3">DSM 12503</strain>
    </source>
</reference>
<feature type="region of interest" description="Disordered" evidence="1">
    <location>
        <begin position="1"/>
        <end position="22"/>
    </location>
</feature>
<evidence type="ECO:0000313" key="2">
    <source>
        <dbReference type="EMBL" id="SHO44906.1"/>
    </source>
</evidence>
<dbReference type="STRING" id="1121345.SAMN02745217_00764"/>
<protein>
    <submittedName>
        <fullName evidence="2">Uncharacterized protein</fullName>
    </submittedName>
</protein>